<comment type="caution">
    <text evidence="7">The sequence shown here is derived from an EMBL/GenBank/DDBJ whole genome shotgun (WGS) entry which is preliminary data.</text>
</comment>
<gene>
    <name evidence="7" type="ORF">HMPREF0078_1425</name>
</gene>
<evidence type="ECO:0000313" key="8">
    <source>
        <dbReference type="Proteomes" id="UP000003821"/>
    </source>
</evidence>
<feature type="transmembrane region" description="Helical" evidence="6">
    <location>
        <begin position="258"/>
        <end position="279"/>
    </location>
</feature>
<keyword evidence="2" id="KW-1003">Cell membrane</keyword>
<feature type="transmembrane region" description="Helical" evidence="6">
    <location>
        <begin position="390"/>
        <end position="407"/>
    </location>
</feature>
<feature type="transmembrane region" description="Helical" evidence="6">
    <location>
        <begin position="106"/>
        <end position="128"/>
    </location>
</feature>
<feature type="transmembrane region" description="Helical" evidence="6">
    <location>
        <begin position="134"/>
        <end position="157"/>
    </location>
</feature>
<proteinExistence type="predicted"/>
<dbReference type="PANTHER" id="PTHR30250">
    <property type="entry name" value="PST FAMILY PREDICTED COLANIC ACID TRANSPORTER"/>
    <property type="match status" value="1"/>
</dbReference>
<feature type="transmembrane region" description="Helical" evidence="6">
    <location>
        <begin position="476"/>
        <end position="498"/>
    </location>
</feature>
<evidence type="ECO:0000256" key="2">
    <source>
        <dbReference type="ARBA" id="ARBA00022475"/>
    </source>
</evidence>
<dbReference type="EMBL" id="ACXU01000021">
    <property type="protein sequence ID" value="EEU12129.1"/>
    <property type="molecule type" value="Genomic_DNA"/>
</dbReference>
<dbReference type="InterPro" id="IPR050833">
    <property type="entry name" value="Poly_Biosynth_Transport"/>
</dbReference>
<dbReference type="AlphaFoldDB" id="C7HW27"/>
<feature type="transmembrane region" description="Helical" evidence="6">
    <location>
        <begin position="21"/>
        <end position="43"/>
    </location>
</feature>
<sequence length="512" mass="57971">MDKITEKNAKQRRLIMNRKKLLALNTSSSLIFQLTTIVCGFIVPRLILKSYGSEVNGLINSIMQFLAIISFLELGVGAVIQSSLYKPLAENDYNQISRVMVSGQKFFSRLATILLVYVVILMGIYPLIAKTNFGFLYTAIMILVISISSFAQYYFGIVNSLLITANQRGYFSYNIQTITLILNTIACFILIKLGASIHIVKLTTSLIYLARPLILSLYVKKNYKINWNIKYDEEPIKQKWNGIAQHISAVVLDGTDNIVLTVFMGLEIVSVYSVYNMVVMGVKKLLMSMTNGIQSLMGELLAREEIDRLRKFFGWVEWSIHTGTTFIFGVTAILIIPFVEVYTSGIHDANYIQPLFAVLIVAANAGHCLRLPYNILILAGGHYKQTQNNYIIAAIINIVISILFVNILGLAGVAIGTLLAMFYQTIWMAIYDSKNLIRWPIKYFIKQLLVDGITVLFFVIIAKFSTINEITWISWILYSIKVSIISLVFMGIINAIFYKKYITVILKKLKRY</sequence>
<protein>
    <recommendedName>
        <fullName evidence="9">Polysaccharide biosynthesis protein</fullName>
    </recommendedName>
</protein>
<feature type="transmembrane region" description="Helical" evidence="6">
    <location>
        <begin position="351"/>
        <end position="369"/>
    </location>
</feature>
<keyword evidence="4 6" id="KW-1133">Transmembrane helix</keyword>
<dbReference type="Proteomes" id="UP000003821">
    <property type="component" value="Unassembled WGS sequence"/>
</dbReference>
<evidence type="ECO:0000256" key="1">
    <source>
        <dbReference type="ARBA" id="ARBA00004651"/>
    </source>
</evidence>
<keyword evidence="3 6" id="KW-0812">Transmembrane</keyword>
<keyword evidence="8" id="KW-1185">Reference proteome</keyword>
<evidence type="ECO:0000256" key="4">
    <source>
        <dbReference type="ARBA" id="ARBA00022989"/>
    </source>
</evidence>
<dbReference type="GO" id="GO:0005886">
    <property type="term" value="C:plasma membrane"/>
    <property type="evidence" value="ECO:0007669"/>
    <property type="project" value="UniProtKB-SubCell"/>
</dbReference>
<comment type="subcellular location">
    <subcellularLocation>
        <location evidence="1">Cell membrane</location>
        <topology evidence="1">Multi-pass membrane protein</topology>
    </subcellularLocation>
</comment>
<feature type="transmembrane region" description="Helical" evidence="6">
    <location>
        <begin position="178"/>
        <end position="200"/>
    </location>
</feature>
<organism evidence="7 8">
    <name type="scientific">Anaerococcus vaginalis ATCC 51170</name>
    <dbReference type="NCBI Taxonomy" id="655811"/>
    <lineage>
        <taxon>Bacteria</taxon>
        <taxon>Bacillati</taxon>
        <taxon>Bacillota</taxon>
        <taxon>Tissierellia</taxon>
        <taxon>Tissierellales</taxon>
        <taxon>Peptoniphilaceae</taxon>
        <taxon>Anaerococcus</taxon>
    </lineage>
</organism>
<accession>C7HW27</accession>
<feature type="transmembrane region" description="Helical" evidence="6">
    <location>
        <begin position="63"/>
        <end position="85"/>
    </location>
</feature>
<evidence type="ECO:0008006" key="9">
    <source>
        <dbReference type="Google" id="ProtNLM"/>
    </source>
</evidence>
<name>C7HW27_9FIRM</name>
<evidence type="ECO:0000313" key="7">
    <source>
        <dbReference type="EMBL" id="EEU12129.1"/>
    </source>
</evidence>
<dbReference type="eggNOG" id="COG2244">
    <property type="taxonomic scope" value="Bacteria"/>
</dbReference>
<keyword evidence="5 6" id="KW-0472">Membrane</keyword>
<feature type="transmembrane region" description="Helical" evidence="6">
    <location>
        <begin position="443"/>
        <end position="464"/>
    </location>
</feature>
<evidence type="ECO:0000256" key="6">
    <source>
        <dbReference type="SAM" id="Phobius"/>
    </source>
</evidence>
<feature type="transmembrane region" description="Helical" evidence="6">
    <location>
        <begin position="318"/>
        <end position="339"/>
    </location>
</feature>
<evidence type="ECO:0000256" key="3">
    <source>
        <dbReference type="ARBA" id="ARBA00022692"/>
    </source>
</evidence>
<dbReference type="HOGENOM" id="CLU_040766_0_0_9"/>
<reference evidence="7 8" key="1">
    <citation type="submission" date="2009-08" db="EMBL/GenBank/DDBJ databases">
        <authorList>
            <person name="Muzny D."/>
            <person name="Qin X."/>
            <person name="Deng J."/>
            <person name="Jiang H."/>
            <person name="Liu Y."/>
            <person name="Qu J."/>
            <person name="Song X.-Z."/>
            <person name="Zhang L."/>
            <person name="Thornton R."/>
            <person name="Coyle M."/>
            <person name="Francisco L."/>
            <person name="Jackson L."/>
            <person name="Javaid M."/>
            <person name="Korchina V."/>
            <person name="Kovar C."/>
            <person name="Mata R."/>
            <person name="Mathew T."/>
            <person name="Ngo R."/>
            <person name="Nguyen L."/>
            <person name="Nguyen N."/>
            <person name="Okwuonu G."/>
            <person name="Ongeri F."/>
            <person name="Pham C."/>
            <person name="Simmons D."/>
            <person name="Wilczek-Boney K."/>
            <person name="Hale W."/>
            <person name="Jakkamsetti A."/>
            <person name="Pham P."/>
            <person name="Ruth R."/>
            <person name="San Lucas F."/>
            <person name="Warren J."/>
            <person name="Zhang J."/>
            <person name="Zhao Z."/>
            <person name="Zhou C."/>
            <person name="Zhu D."/>
            <person name="Lee S."/>
            <person name="Bess C."/>
            <person name="Blankenburg K."/>
            <person name="Forbes L."/>
            <person name="Fu Q."/>
            <person name="Gubbala S."/>
            <person name="Hirani K."/>
            <person name="Jayaseelan J.C."/>
            <person name="Lara F."/>
            <person name="Munidasa M."/>
            <person name="Palculict T."/>
            <person name="Patil S."/>
            <person name="Pu L.-L."/>
            <person name="Saada N."/>
            <person name="Tang L."/>
            <person name="Weissenberger G."/>
            <person name="Zhu Y."/>
            <person name="Hemphill L."/>
            <person name="Shang Y."/>
            <person name="Youmans B."/>
            <person name="Ayvaz T."/>
            <person name="Ross M."/>
            <person name="Santibanez J."/>
            <person name="Aqrawi P."/>
            <person name="Gross S."/>
            <person name="Joshi V."/>
            <person name="Fowler G."/>
            <person name="Nazareth L."/>
            <person name="Reid J."/>
            <person name="Worley K."/>
            <person name="Petrosino J."/>
            <person name="Highlander S."/>
            <person name="Gibbs R."/>
            <person name="Gibbs R."/>
        </authorList>
    </citation>
    <scope>NUCLEOTIDE SEQUENCE [LARGE SCALE GENOMIC DNA]</scope>
    <source>
        <strain evidence="7 8">ATCC 51170</strain>
    </source>
</reference>
<dbReference type="PANTHER" id="PTHR30250:SF26">
    <property type="entry name" value="PSMA PROTEIN"/>
    <property type="match status" value="1"/>
</dbReference>
<evidence type="ECO:0000256" key="5">
    <source>
        <dbReference type="ARBA" id="ARBA00023136"/>
    </source>
</evidence>